<feature type="compositionally biased region" description="Pro residues" evidence="1">
    <location>
        <begin position="19"/>
        <end position="34"/>
    </location>
</feature>
<sequence length="130" mass="12711">MTWGDNMSSSGGQGGFPPGYSPGPGPTPQPPWGGPPEQQATNGFAIASLACSVAALLPFVGIVGAILGIVFGFVARSRIRMSGERGAGLAMAGIVVGTVMLVVAVVLLAVILGAVTTVVHNNSPGGLGAG</sequence>
<evidence type="ECO:0000313" key="4">
    <source>
        <dbReference type="EMBL" id="MST32241.1"/>
    </source>
</evidence>
<protein>
    <submittedName>
        <fullName evidence="4">DUF4190 domain-containing protein</fullName>
    </submittedName>
</protein>
<feature type="region of interest" description="Disordered" evidence="1">
    <location>
        <begin position="1"/>
        <end position="39"/>
    </location>
</feature>
<evidence type="ECO:0000256" key="1">
    <source>
        <dbReference type="SAM" id="MobiDB-lite"/>
    </source>
</evidence>
<evidence type="ECO:0000256" key="2">
    <source>
        <dbReference type="SAM" id="Phobius"/>
    </source>
</evidence>
<dbReference type="Proteomes" id="UP000437736">
    <property type="component" value="Unassembled WGS sequence"/>
</dbReference>
<keyword evidence="2" id="KW-0812">Transmembrane</keyword>
<organism evidence="4 5">
    <name type="scientific">Acidiferrimicrobium australe</name>
    <dbReference type="NCBI Taxonomy" id="2664430"/>
    <lineage>
        <taxon>Bacteria</taxon>
        <taxon>Bacillati</taxon>
        <taxon>Actinomycetota</taxon>
        <taxon>Acidimicrobiia</taxon>
        <taxon>Acidimicrobiales</taxon>
        <taxon>Acidimicrobiaceae</taxon>
        <taxon>Acidiferrimicrobium</taxon>
    </lineage>
</organism>
<evidence type="ECO:0000313" key="5">
    <source>
        <dbReference type="Proteomes" id="UP000437736"/>
    </source>
</evidence>
<dbReference type="Pfam" id="PF13828">
    <property type="entry name" value="DUF4190"/>
    <property type="match status" value="1"/>
</dbReference>
<proteinExistence type="predicted"/>
<feature type="transmembrane region" description="Helical" evidence="2">
    <location>
        <begin position="44"/>
        <end position="75"/>
    </location>
</feature>
<keyword evidence="5" id="KW-1185">Reference proteome</keyword>
<accession>A0ABW9QRY6</accession>
<keyword evidence="2" id="KW-1133">Transmembrane helix</keyword>
<dbReference type="EMBL" id="WJHE01000252">
    <property type="protein sequence ID" value="MST32241.1"/>
    <property type="molecule type" value="Genomic_DNA"/>
</dbReference>
<keyword evidence="2" id="KW-0472">Membrane</keyword>
<comment type="caution">
    <text evidence="4">The sequence shown here is derived from an EMBL/GenBank/DDBJ whole genome shotgun (WGS) entry which is preliminary data.</text>
</comment>
<gene>
    <name evidence="4" type="ORF">GHK86_05825</name>
</gene>
<feature type="domain" description="DUF4190" evidence="3">
    <location>
        <begin position="45"/>
        <end position="107"/>
    </location>
</feature>
<reference evidence="4 5" key="1">
    <citation type="submission" date="2019-11" db="EMBL/GenBank/DDBJ databases">
        <title>Acidiferrimicrobium australis gen. nov., sp. nov., an acidophilic and obligately heterotrophic, member of the Actinobacteria that catalyses dissimilatory oxido- reduction of iron isolated from metal-rich acidic water in Chile.</title>
        <authorList>
            <person name="Gonzalez D."/>
            <person name="Huber K."/>
            <person name="Hedrich S."/>
            <person name="Rojas-Villalobos C."/>
            <person name="Quatrini R."/>
            <person name="Dinamarca M.A."/>
            <person name="Schwarz A."/>
            <person name="Canales C."/>
            <person name="Nancucheo I."/>
        </authorList>
    </citation>
    <scope>NUCLEOTIDE SEQUENCE [LARGE SCALE GENOMIC DNA]</scope>
    <source>
        <strain evidence="4 5">USS-CCA1</strain>
    </source>
</reference>
<dbReference type="InterPro" id="IPR025241">
    <property type="entry name" value="DUF4190"/>
</dbReference>
<name>A0ABW9QRY6_9ACTN</name>
<evidence type="ECO:0000259" key="3">
    <source>
        <dbReference type="Pfam" id="PF13828"/>
    </source>
</evidence>
<feature type="transmembrane region" description="Helical" evidence="2">
    <location>
        <begin position="87"/>
        <end position="115"/>
    </location>
</feature>